<dbReference type="AlphaFoldDB" id="A0A0Z8UG76"/>
<name>A0A0Z8UG76_STRSU</name>
<protein>
    <submittedName>
        <fullName evidence="2">Uncharacterized protein</fullName>
    </submittedName>
</protein>
<dbReference type="EMBL" id="FILX01000003">
    <property type="protein sequence ID" value="CYX37180.1"/>
    <property type="molecule type" value="Genomic_DNA"/>
</dbReference>
<proteinExistence type="predicted"/>
<organism evidence="2 3">
    <name type="scientific">Streptococcus suis</name>
    <dbReference type="NCBI Taxonomy" id="1307"/>
    <lineage>
        <taxon>Bacteria</taxon>
        <taxon>Bacillati</taxon>
        <taxon>Bacillota</taxon>
        <taxon>Bacilli</taxon>
        <taxon>Lactobacillales</taxon>
        <taxon>Streptococcaceae</taxon>
        <taxon>Streptococcus</taxon>
    </lineage>
</organism>
<evidence type="ECO:0000313" key="3">
    <source>
        <dbReference type="Proteomes" id="UP000074903"/>
    </source>
</evidence>
<sequence length="88" mass="10184">MAKAKSKELPHFSKLLNIISEHQKNFDSIYKTSDWRNNVDVLNSLINILVKGTYPELENWWAKKGGYGSSEGANFKNIDNKKQRKFIP</sequence>
<reference evidence="2 3" key="1">
    <citation type="submission" date="2016-02" db="EMBL/GenBank/DDBJ databases">
        <authorList>
            <consortium name="Pathogen Informatics"/>
        </authorList>
    </citation>
    <scope>NUCLEOTIDE SEQUENCE [LARGE SCALE GENOMIC DNA]</scope>
    <source>
        <strain evidence="2 3">SS993</strain>
    </source>
</reference>
<feature type="region of interest" description="Disordered" evidence="1">
    <location>
        <begin position="67"/>
        <end position="88"/>
    </location>
</feature>
<gene>
    <name evidence="2" type="ORF">ERS132531_00292</name>
</gene>
<dbReference type="Proteomes" id="UP000074903">
    <property type="component" value="Unassembled WGS sequence"/>
</dbReference>
<evidence type="ECO:0000256" key="1">
    <source>
        <dbReference type="SAM" id="MobiDB-lite"/>
    </source>
</evidence>
<dbReference type="RefSeq" id="WP_044765045.1">
    <property type="nucleotide sequence ID" value="NZ_CEHB01000054.1"/>
</dbReference>
<accession>A0A0Z8UG76</accession>
<evidence type="ECO:0000313" key="2">
    <source>
        <dbReference type="EMBL" id="CYX37180.1"/>
    </source>
</evidence>